<accession>A0A1T5MM53</accession>
<dbReference type="Gene3D" id="1.10.10.60">
    <property type="entry name" value="Homeodomain-like"/>
    <property type="match status" value="1"/>
</dbReference>
<dbReference type="InterPro" id="IPR009057">
    <property type="entry name" value="Homeodomain-like_sf"/>
</dbReference>
<dbReference type="Pfam" id="PF08765">
    <property type="entry name" value="Mor"/>
    <property type="match status" value="1"/>
</dbReference>
<dbReference type="InterPro" id="IPR049739">
    <property type="entry name" value="YraL-like"/>
</dbReference>
<evidence type="ECO:0000313" key="2">
    <source>
        <dbReference type="EMBL" id="SKC89292.1"/>
    </source>
</evidence>
<name>A0A1T5MM53_9FIRM</name>
<gene>
    <name evidence="2" type="ORF">SAMN02194393_05002</name>
</gene>
<reference evidence="2 3" key="1">
    <citation type="submission" date="2017-02" db="EMBL/GenBank/DDBJ databases">
        <authorList>
            <person name="Peterson S.W."/>
        </authorList>
    </citation>
    <scope>NUCLEOTIDE SEQUENCE [LARGE SCALE GENOMIC DNA]</scope>
    <source>
        <strain evidence="2 3">M1</strain>
    </source>
</reference>
<dbReference type="Proteomes" id="UP000190285">
    <property type="component" value="Unassembled WGS sequence"/>
</dbReference>
<dbReference type="NCBIfam" id="NF040785">
    <property type="entry name" value="CD3324_fam"/>
    <property type="match status" value="1"/>
</dbReference>
<protein>
    <submittedName>
        <fullName evidence="2">Mor transcription activator family protein</fullName>
    </submittedName>
</protein>
<dbReference type="PANTHER" id="PTHR37812">
    <property type="entry name" value="MU-LIKE PROPHAGE FLUMU PROTEIN C"/>
    <property type="match status" value="1"/>
</dbReference>
<keyword evidence="3" id="KW-1185">Reference proteome</keyword>
<organism evidence="2 3">
    <name type="scientific">Maledivibacter halophilus</name>
    <dbReference type="NCBI Taxonomy" id="36842"/>
    <lineage>
        <taxon>Bacteria</taxon>
        <taxon>Bacillati</taxon>
        <taxon>Bacillota</taxon>
        <taxon>Clostridia</taxon>
        <taxon>Peptostreptococcales</taxon>
        <taxon>Caminicellaceae</taxon>
        <taxon>Maledivibacter</taxon>
    </lineage>
</organism>
<proteinExistence type="predicted"/>
<dbReference type="InterPro" id="IPR052411">
    <property type="entry name" value="c-mor_Regulatory_Protein"/>
</dbReference>
<dbReference type="InterPro" id="IPR014875">
    <property type="entry name" value="Mor_transcription_activator"/>
</dbReference>
<dbReference type="STRING" id="36842.SAMN02194393_05002"/>
<evidence type="ECO:0000259" key="1">
    <source>
        <dbReference type="Pfam" id="PF08765"/>
    </source>
</evidence>
<sequence length="91" mass="10922">MSYKKAIYILPNDLLEKVQEYVDGEFIYIPRKSGNKREWGSRTSTRQELYKRNKQIYEDYLAGYSSQGLSRKYFLSLKSIQRIIREQKNSD</sequence>
<dbReference type="SUPFAM" id="SSF46689">
    <property type="entry name" value="Homeodomain-like"/>
    <property type="match status" value="1"/>
</dbReference>
<evidence type="ECO:0000313" key="3">
    <source>
        <dbReference type="Proteomes" id="UP000190285"/>
    </source>
</evidence>
<feature type="domain" description="Mor transcription activator" evidence="1">
    <location>
        <begin position="14"/>
        <end position="89"/>
    </location>
</feature>
<dbReference type="AlphaFoldDB" id="A0A1T5MM53"/>
<dbReference type="PANTHER" id="PTHR37812:SF1">
    <property type="entry name" value="MU-LIKE PROPHAGE FLUMU PROTEIN C"/>
    <property type="match status" value="1"/>
</dbReference>
<dbReference type="OrthoDB" id="9800398at2"/>
<dbReference type="RefSeq" id="WP_079495597.1">
    <property type="nucleotide sequence ID" value="NZ_FUZT01000019.1"/>
</dbReference>
<dbReference type="EMBL" id="FUZT01000019">
    <property type="protein sequence ID" value="SKC89292.1"/>
    <property type="molecule type" value="Genomic_DNA"/>
</dbReference>